<dbReference type="PANTHER" id="PTHR33077:SF8">
    <property type="entry name" value="PROTEIN TIFY 8"/>
    <property type="match status" value="1"/>
</dbReference>
<comment type="similarity">
    <text evidence="1">Belongs to the TIFY/JAZ family.</text>
</comment>
<feature type="region of interest" description="Disordered" evidence="2">
    <location>
        <begin position="377"/>
        <end position="398"/>
    </location>
</feature>
<dbReference type="Proteomes" id="UP001497512">
    <property type="component" value="Chromosome 13"/>
</dbReference>
<dbReference type="EMBL" id="OZ019905">
    <property type="protein sequence ID" value="CAK9201352.1"/>
    <property type="molecule type" value="Genomic_DNA"/>
</dbReference>
<organism evidence="4 5">
    <name type="scientific">Sphagnum troendelagicum</name>
    <dbReference type="NCBI Taxonomy" id="128251"/>
    <lineage>
        <taxon>Eukaryota</taxon>
        <taxon>Viridiplantae</taxon>
        <taxon>Streptophyta</taxon>
        <taxon>Embryophyta</taxon>
        <taxon>Bryophyta</taxon>
        <taxon>Sphagnophytina</taxon>
        <taxon>Sphagnopsida</taxon>
        <taxon>Sphagnales</taxon>
        <taxon>Sphagnaceae</taxon>
        <taxon>Sphagnum</taxon>
    </lineage>
</organism>
<protein>
    <recommendedName>
        <fullName evidence="3">Tify domain-containing protein</fullName>
    </recommendedName>
</protein>
<reference evidence="4" key="1">
    <citation type="submission" date="2024-02" db="EMBL/GenBank/DDBJ databases">
        <authorList>
            <consortium name="ELIXIR-Norway"/>
            <consortium name="Elixir Norway"/>
        </authorList>
    </citation>
    <scope>NUCLEOTIDE SEQUENCE</scope>
</reference>
<dbReference type="SMART" id="SM00979">
    <property type="entry name" value="TIFY"/>
    <property type="match status" value="1"/>
</dbReference>
<name>A0ABP0TPJ7_9BRYO</name>
<feature type="domain" description="Tify" evidence="3">
    <location>
        <begin position="340"/>
        <end position="375"/>
    </location>
</feature>
<sequence length="473" mass="50822">MTLVMAEKDQPVFRDFLGLDRGSPLSKQQQQQQPELNTSTVDVVRGASRSSGTAFDSQGDVETFATRASSGTTGRFETSSAPGYIFPPSCLALPSSSDPCSVGWQRCNTGSSLQHHGIRSAFCKPGFEASHVSNKRDYSGARDSLQERLQMSVQAIENSRPPQKMPRFDQQKVQKYEEIVPSLDDLRLSMQPPRLSSVSPPWLQQQPANKPAADACNRTATMKQLEGPKLLQHSNSSGLQLPRISHLGACAEREERAAAAVVSSRDNNSGMSPPITRPAADEGSRTGLKGSPFVGLINNPATPVVPAGSNGPHPLLPWRPMNSNLSGGSEPMLPPTRQGTPPASRQLTIFYGGQAHVFDEVPSDKAEAILALAGSHGKSWSTTYSPRPAASIPDSASEGSLSVLEKEKAVQSLGGSATASAERSEKFHICMHTTSLSFLHSCAWFHQNSLLSSHSNTIQNAAECSERKVQVQK</sequence>
<keyword evidence="5" id="KW-1185">Reference proteome</keyword>
<evidence type="ECO:0000256" key="2">
    <source>
        <dbReference type="SAM" id="MobiDB-lite"/>
    </source>
</evidence>
<feature type="region of interest" description="Disordered" evidence="2">
    <location>
        <begin position="261"/>
        <end position="285"/>
    </location>
</feature>
<accession>A0ABP0TPJ7</accession>
<dbReference type="Pfam" id="PF06200">
    <property type="entry name" value="tify"/>
    <property type="match status" value="1"/>
</dbReference>
<feature type="region of interest" description="Disordered" evidence="2">
    <location>
        <begin position="19"/>
        <end position="40"/>
    </location>
</feature>
<proteinExistence type="inferred from homology"/>
<dbReference type="InterPro" id="IPR010399">
    <property type="entry name" value="Tify_dom"/>
</dbReference>
<dbReference type="PANTHER" id="PTHR33077">
    <property type="entry name" value="PROTEIN TIFY 4A-RELATED-RELATED"/>
    <property type="match status" value="1"/>
</dbReference>
<evidence type="ECO:0000259" key="3">
    <source>
        <dbReference type="PROSITE" id="PS51320"/>
    </source>
</evidence>
<dbReference type="PROSITE" id="PS51320">
    <property type="entry name" value="TIFY"/>
    <property type="match status" value="1"/>
</dbReference>
<dbReference type="InterPro" id="IPR040390">
    <property type="entry name" value="TIFY/JAZ"/>
</dbReference>
<evidence type="ECO:0000313" key="5">
    <source>
        <dbReference type="Proteomes" id="UP001497512"/>
    </source>
</evidence>
<evidence type="ECO:0000256" key="1">
    <source>
        <dbReference type="ARBA" id="ARBA00008614"/>
    </source>
</evidence>
<gene>
    <name evidence="4" type="ORF">CSSPTR1EN2_LOCUS5864</name>
</gene>
<evidence type="ECO:0000313" key="4">
    <source>
        <dbReference type="EMBL" id="CAK9201352.1"/>
    </source>
</evidence>